<name>A0ABR2UWQ1_9PEZI</name>
<gene>
    <name evidence="1" type="ORF">SUNI508_01079</name>
</gene>
<organism evidence="1 2">
    <name type="scientific">Seiridium unicorne</name>
    <dbReference type="NCBI Taxonomy" id="138068"/>
    <lineage>
        <taxon>Eukaryota</taxon>
        <taxon>Fungi</taxon>
        <taxon>Dikarya</taxon>
        <taxon>Ascomycota</taxon>
        <taxon>Pezizomycotina</taxon>
        <taxon>Sordariomycetes</taxon>
        <taxon>Xylariomycetidae</taxon>
        <taxon>Amphisphaeriales</taxon>
        <taxon>Sporocadaceae</taxon>
        <taxon>Seiridium</taxon>
    </lineage>
</organism>
<evidence type="ECO:0000313" key="1">
    <source>
        <dbReference type="EMBL" id="KAK9419103.1"/>
    </source>
</evidence>
<protein>
    <submittedName>
        <fullName evidence="1">Uncharacterized protein</fullName>
    </submittedName>
</protein>
<sequence length="77" mass="8299">MKHGESDKREEGQHTIIDAANIHARRRPEGIRTALDREGVLAPVAETETVVETEVACAAAYASTGASFKLARLPTRA</sequence>
<dbReference type="Proteomes" id="UP001408356">
    <property type="component" value="Unassembled WGS sequence"/>
</dbReference>
<keyword evidence="2" id="KW-1185">Reference proteome</keyword>
<comment type="caution">
    <text evidence="1">The sequence shown here is derived from an EMBL/GenBank/DDBJ whole genome shotgun (WGS) entry which is preliminary data.</text>
</comment>
<accession>A0ABR2UWQ1</accession>
<dbReference type="EMBL" id="JARVKF010000330">
    <property type="protein sequence ID" value="KAK9419103.1"/>
    <property type="molecule type" value="Genomic_DNA"/>
</dbReference>
<evidence type="ECO:0000313" key="2">
    <source>
        <dbReference type="Proteomes" id="UP001408356"/>
    </source>
</evidence>
<proteinExistence type="predicted"/>
<reference evidence="1 2" key="1">
    <citation type="journal article" date="2024" name="J. Plant Pathol.">
        <title>Sequence and assembly of the genome of Seiridium unicorne, isolate CBS 538.82, causal agent of cypress canker disease.</title>
        <authorList>
            <person name="Scali E."/>
            <person name="Rocca G.D."/>
            <person name="Danti R."/>
            <person name="Garbelotto M."/>
            <person name="Barberini S."/>
            <person name="Baroncelli R."/>
            <person name="Emiliani G."/>
        </authorList>
    </citation>
    <scope>NUCLEOTIDE SEQUENCE [LARGE SCALE GENOMIC DNA]</scope>
    <source>
        <strain evidence="1 2">BM-138-508</strain>
    </source>
</reference>